<proteinExistence type="predicted"/>
<protein>
    <submittedName>
        <fullName evidence="1">Uncharacterized protein</fullName>
    </submittedName>
</protein>
<dbReference type="NCBIfam" id="NF033488">
    <property type="entry name" value="lmo0937_fam_TM"/>
    <property type="match status" value="1"/>
</dbReference>
<evidence type="ECO:0000313" key="1">
    <source>
        <dbReference type="EMBL" id="BDI33262.1"/>
    </source>
</evidence>
<dbReference type="AlphaFoldDB" id="A0A402CNY6"/>
<name>A0A402CNY6_9BACT</name>
<evidence type="ECO:0000313" key="2">
    <source>
        <dbReference type="Proteomes" id="UP000287394"/>
    </source>
</evidence>
<keyword evidence="2" id="KW-1185">Reference proteome</keyword>
<sequence length="50" mass="5539">MGLIYTIASILVAIWLISFLLHVGGSLIHLILVIAVIMFVYNLITGRRTV</sequence>
<dbReference type="Proteomes" id="UP000287394">
    <property type="component" value="Chromosome"/>
</dbReference>
<organism evidence="1 2">
    <name type="scientific">Capsulimonas corticalis</name>
    <dbReference type="NCBI Taxonomy" id="2219043"/>
    <lineage>
        <taxon>Bacteria</taxon>
        <taxon>Bacillati</taxon>
        <taxon>Armatimonadota</taxon>
        <taxon>Armatimonadia</taxon>
        <taxon>Capsulimonadales</taxon>
        <taxon>Capsulimonadaceae</taxon>
        <taxon>Capsulimonas</taxon>
    </lineage>
</organism>
<dbReference type="Pfam" id="PF18919">
    <property type="entry name" value="DUF5670"/>
    <property type="match status" value="1"/>
</dbReference>
<accession>A0A402CNY6</accession>
<dbReference type="InterPro" id="IPR043727">
    <property type="entry name" value="Lmo0937-like"/>
</dbReference>
<gene>
    <name evidence="1" type="ORF">CCAX7_53130</name>
</gene>
<dbReference type="KEGG" id="ccot:CCAX7_53130"/>
<dbReference type="EMBL" id="AP025739">
    <property type="protein sequence ID" value="BDI33262.1"/>
    <property type="molecule type" value="Genomic_DNA"/>
</dbReference>
<dbReference type="RefSeq" id="WP_218025454.1">
    <property type="nucleotide sequence ID" value="NZ_AP025739.1"/>
</dbReference>
<reference evidence="1 2" key="1">
    <citation type="journal article" date="2019" name="Int. J. Syst. Evol. Microbiol.">
        <title>Capsulimonas corticalis gen. nov., sp. nov., an aerobic capsulated bacterium, of a novel bacterial order, Capsulimonadales ord. nov., of the class Armatimonadia of the phylum Armatimonadetes.</title>
        <authorList>
            <person name="Li J."/>
            <person name="Kudo C."/>
            <person name="Tonouchi A."/>
        </authorList>
    </citation>
    <scope>NUCLEOTIDE SEQUENCE [LARGE SCALE GENOMIC DNA]</scope>
    <source>
        <strain evidence="1 2">AX-7</strain>
    </source>
</reference>